<dbReference type="Proteomes" id="UP000663193">
    <property type="component" value="Chromosome 12"/>
</dbReference>
<reference evidence="2" key="1">
    <citation type="journal article" date="2021" name="BMC Genomics">
        <title>Chromosome-level genome assembly and manually-curated proteome of model necrotroph Parastagonospora nodorum Sn15 reveals a genome-wide trove of candidate effector homologs, and redundancy of virulence-related functions within an accessory chromosome.</title>
        <authorList>
            <person name="Bertazzoni S."/>
            <person name="Jones D.A.B."/>
            <person name="Phan H.T."/>
            <person name="Tan K.-C."/>
            <person name="Hane J.K."/>
        </authorList>
    </citation>
    <scope>NUCLEOTIDE SEQUENCE [LARGE SCALE GENOMIC DNA]</scope>
    <source>
        <strain evidence="2">SN15 / ATCC MYA-4574 / FGSC 10173)</strain>
    </source>
</reference>
<proteinExistence type="predicted"/>
<gene>
    <name evidence="1" type="ORF">JI435_417130</name>
</gene>
<evidence type="ECO:0000313" key="2">
    <source>
        <dbReference type="Proteomes" id="UP000663193"/>
    </source>
</evidence>
<dbReference type="VEuPathDB" id="FungiDB:JI435_417130"/>
<dbReference type="EMBL" id="CP069034">
    <property type="protein sequence ID" value="QRD01691.1"/>
    <property type="molecule type" value="Genomic_DNA"/>
</dbReference>
<protein>
    <submittedName>
        <fullName evidence="1">Uncharacterized protein</fullName>
    </submittedName>
</protein>
<name>A0A7U2FEZ3_PHANO</name>
<evidence type="ECO:0000313" key="1">
    <source>
        <dbReference type="EMBL" id="QRD01691.1"/>
    </source>
</evidence>
<organism evidence="1 2">
    <name type="scientific">Phaeosphaeria nodorum (strain SN15 / ATCC MYA-4574 / FGSC 10173)</name>
    <name type="common">Glume blotch fungus</name>
    <name type="synonym">Parastagonospora nodorum</name>
    <dbReference type="NCBI Taxonomy" id="321614"/>
    <lineage>
        <taxon>Eukaryota</taxon>
        <taxon>Fungi</taxon>
        <taxon>Dikarya</taxon>
        <taxon>Ascomycota</taxon>
        <taxon>Pezizomycotina</taxon>
        <taxon>Dothideomycetes</taxon>
        <taxon>Pleosporomycetidae</taxon>
        <taxon>Pleosporales</taxon>
        <taxon>Pleosporineae</taxon>
        <taxon>Phaeosphaeriaceae</taxon>
        <taxon>Parastagonospora</taxon>
    </lineage>
</organism>
<dbReference type="AlphaFoldDB" id="A0A7U2FEZ3"/>
<sequence>MSHHMQKTLIDEMSTVYISIVLLNSQDAITEYPDHLIHRHRSRHQAFGLTIRHIVTNTLARHIYVYLRHSTRTKGISKTGYHALKRATKAVCRTT</sequence>
<accession>A0A7U2FEZ3</accession>
<keyword evidence="2" id="KW-1185">Reference proteome</keyword>